<dbReference type="Gene3D" id="1.10.10.60">
    <property type="entry name" value="Homeodomain-like"/>
    <property type="match status" value="1"/>
</dbReference>
<dbReference type="Pfam" id="PF01527">
    <property type="entry name" value="HTH_Tnp_1"/>
    <property type="match status" value="1"/>
</dbReference>
<dbReference type="GO" id="GO:0006313">
    <property type="term" value="P:DNA transposition"/>
    <property type="evidence" value="ECO:0007669"/>
    <property type="project" value="InterPro"/>
</dbReference>
<organism evidence="1 2">
    <name type="scientific">Acinetobacter nosocomialis</name>
    <dbReference type="NCBI Taxonomy" id="106654"/>
    <lineage>
        <taxon>Bacteria</taxon>
        <taxon>Pseudomonadati</taxon>
        <taxon>Pseudomonadota</taxon>
        <taxon>Gammaproteobacteria</taxon>
        <taxon>Moraxellales</taxon>
        <taxon>Moraxellaceae</taxon>
        <taxon>Acinetobacter</taxon>
        <taxon>Acinetobacter calcoaceticus/baumannii complex</taxon>
    </lineage>
</organism>
<evidence type="ECO:0008006" key="3">
    <source>
        <dbReference type="Google" id="ProtNLM"/>
    </source>
</evidence>
<dbReference type="InterPro" id="IPR010921">
    <property type="entry name" value="Trp_repressor/repl_initiator"/>
</dbReference>
<reference evidence="1 2" key="1">
    <citation type="submission" date="2014-04" db="EMBL/GenBank/DDBJ databases">
        <title>The Genome Sequence of Acinetobacter baumanii BIDMC 57.</title>
        <authorList>
            <consortium name="The Broad Institute Genomics Platform"/>
            <consortium name="The Broad Institute Genome Sequencing Center for Infectious Disease"/>
            <person name="Murphy C."/>
            <person name="Cosimi L."/>
            <person name="Cerqueira G."/>
            <person name="Feldgarden M."/>
            <person name="Earl A."/>
            <person name="Spencer M.D."/>
            <person name="Fodor A."/>
            <person name="Sautter R.L."/>
            <person name="Hung D."/>
            <person name="Onderdonk A.B."/>
            <person name="Ernst C."/>
            <person name="Delaney M."/>
            <person name="DuBois A."/>
            <person name="Young S.K."/>
            <person name="Zeng Q."/>
            <person name="Gargeya S."/>
            <person name="Abouelleil A."/>
            <person name="Alvarado L."/>
            <person name="Chapman S.B."/>
            <person name="Gainer-Dewar J."/>
            <person name="Goldberg J."/>
            <person name="Griggs A."/>
            <person name="Gujja S."/>
            <person name="Hansen M."/>
            <person name="Howarth C."/>
            <person name="Imamovic A."/>
            <person name="Larimer J."/>
            <person name="Pearson M."/>
            <person name="Poon T.W."/>
            <person name="Priest M."/>
            <person name="Roberts A."/>
            <person name="Saif S."/>
            <person name="Shea T."/>
            <person name="Sykes S."/>
            <person name="Wortman J."/>
            <person name="Nusbaum C."/>
            <person name="Birren B."/>
        </authorList>
    </citation>
    <scope>NUCLEOTIDE SEQUENCE [LARGE SCALE GENOMIC DNA]</scope>
    <source>
        <strain evidence="1 2">BIDMC 57</strain>
    </source>
</reference>
<dbReference type="GO" id="GO:0004803">
    <property type="term" value="F:transposase activity"/>
    <property type="evidence" value="ECO:0007669"/>
    <property type="project" value="InterPro"/>
</dbReference>
<accession>A0A836MII1</accession>
<dbReference type="RefSeq" id="WP_009393049.1">
    <property type="nucleotide sequence ID" value="NZ_KK737786.1"/>
</dbReference>
<evidence type="ECO:0000313" key="1">
    <source>
        <dbReference type="EMBL" id="KDM53667.1"/>
    </source>
</evidence>
<protein>
    <recommendedName>
        <fullName evidence="3">Transposase</fullName>
    </recommendedName>
</protein>
<comment type="caution">
    <text evidence="1">The sequence shown here is derived from an EMBL/GenBank/DDBJ whole genome shotgun (WGS) entry which is preliminary data.</text>
</comment>
<dbReference type="SUPFAM" id="SSF48295">
    <property type="entry name" value="TrpR-like"/>
    <property type="match status" value="1"/>
</dbReference>
<sequence length="50" mass="5628">MSKKHKTYTTEFKAEAIKLIEANQGNVSETARQLSISMQTLSNWNTKAKA</sequence>
<dbReference type="AlphaFoldDB" id="A0A836MII1"/>
<evidence type="ECO:0000313" key="2">
    <source>
        <dbReference type="Proteomes" id="UP000027208"/>
    </source>
</evidence>
<feature type="non-terminal residue" evidence="1">
    <location>
        <position position="50"/>
    </location>
</feature>
<dbReference type="Proteomes" id="UP000027208">
    <property type="component" value="Unassembled WGS sequence"/>
</dbReference>
<name>A0A836MII1_ACINO</name>
<dbReference type="GO" id="GO:0043565">
    <property type="term" value="F:sequence-specific DNA binding"/>
    <property type="evidence" value="ECO:0007669"/>
    <property type="project" value="InterPro"/>
</dbReference>
<gene>
    <name evidence="1" type="ORF">AE32_02821</name>
</gene>
<proteinExistence type="predicted"/>
<dbReference type="InterPro" id="IPR002514">
    <property type="entry name" value="Transposase_8"/>
</dbReference>
<dbReference type="EMBL" id="JMUI01000014">
    <property type="protein sequence ID" value="KDM53667.1"/>
    <property type="molecule type" value="Genomic_DNA"/>
</dbReference>